<organism evidence="2 4">
    <name type="scientific">Legionella birminghamensis</name>
    <dbReference type="NCBI Taxonomy" id="28083"/>
    <lineage>
        <taxon>Bacteria</taxon>
        <taxon>Pseudomonadati</taxon>
        <taxon>Pseudomonadota</taxon>
        <taxon>Gammaproteobacteria</taxon>
        <taxon>Legionellales</taxon>
        <taxon>Legionellaceae</taxon>
        <taxon>Legionella</taxon>
    </lineage>
</organism>
<gene>
    <name evidence="1" type="ORF">Lbir_1322</name>
    <name evidence="2" type="ORF">NCTC12437_01923</name>
</gene>
<dbReference type="EMBL" id="LNXT01000015">
    <property type="protein sequence ID" value="KTC72547.1"/>
    <property type="molecule type" value="Genomic_DNA"/>
</dbReference>
<evidence type="ECO:0000313" key="2">
    <source>
        <dbReference type="EMBL" id="STX32144.1"/>
    </source>
</evidence>
<reference evidence="1 3" key="1">
    <citation type="submission" date="2015-11" db="EMBL/GenBank/DDBJ databases">
        <title>Genomic analysis of 38 Legionella species identifies large and diverse effector repertoires.</title>
        <authorList>
            <person name="Burstein D."/>
            <person name="Amaro F."/>
            <person name="Zusman T."/>
            <person name="Lifshitz Z."/>
            <person name="Cohen O."/>
            <person name="Gilbert J.A."/>
            <person name="Pupko T."/>
            <person name="Shuman H.A."/>
            <person name="Segal G."/>
        </authorList>
    </citation>
    <scope>NUCLEOTIDE SEQUENCE [LARGE SCALE GENOMIC DNA]</scope>
    <source>
        <strain evidence="1 3">CDC#1407-AL-14</strain>
    </source>
</reference>
<dbReference type="RefSeq" id="WP_172464992.1">
    <property type="nucleotide sequence ID" value="NZ_LNXT01000015.1"/>
</dbReference>
<evidence type="ECO:0000313" key="3">
    <source>
        <dbReference type="Proteomes" id="UP000054735"/>
    </source>
</evidence>
<evidence type="ECO:0000313" key="4">
    <source>
        <dbReference type="Proteomes" id="UP000255066"/>
    </source>
</evidence>
<dbReference type="STRING" id="28083.Lbir_1322"/>
<protein>
    <submittedName>
        <fullName evidence="2">Uncharacterized protein</fullName>
    </submittedName>
</protein>
<sequence length="55" mass="6326">MLPSKKPFDIPSFKGNIYYNTETNEFYSKGVSSLKNGEIIIYKSIANCPRAQQFF</sequence>
<proteinExistence type="predicted"/>
<evidence type="ECO:0000313" key="1">
    <source>
        <dbReference type="EMBL" id="KTC72547.1"/>
    </source>
</evidence>
<dbReference type="EMBL" id="UGNW01000001">
    <property type="protein sequence ID" value="STX32144.1"/>
    <property type="molecule type" value="Genomic_DNA"/>
</dbReference>
<dbReference type="Proteomes" id="UP000255066">
    <property type="component" value="Unassembled WGS sequence"/>
</dbReference>
<accession>A0A378IJ02</accession>
<dbReference type="AlphaFoldDB" id="A0A378IJ02"/>
<name>A0A378IJ02_9GAMM</name>
<dbReference type="Proteomes" id="UP000054735">
    <property type="component" value="Unassembled WGS sequence"/>
</dbReference>
<keyword evidence="3" id="KW-1185">Reference proteome</keyword>
<reference evidence="2 4" key="2">
    <citation type="submission" date="2018-06" db="EMBL/GenBank/DDBJ databases">
        <authorList>
            <consortium name="Pathogen Informatics"/>
            <person name="Doyle S."/>
        </authorList>
    </citation>
    <scope>NUCLEOTIDE SEQUENCE [LARGE SCALE GENOMIC DNA]</scope>
    <source>
        <strain evidence="2 4">NCTC12437</strain>
    </source>
</reference>